<protein>
    <submittedName>
        <fullName evidence="2">Uncharacterized protein</fullName>
    </submittedName>
</protein>
<accession>A0A1M6XGS0</accession>
<sequence>MKKTLIAFLLCTNLFSQVGIGTETPNNSAILDLTSSNKGFLPTRINLLSNTDFTTIPRPATGLMVYHTGNTNFPAGYYYFNGTEWAKFVDFVADSKSQGSSIVKQRLVEASPNIVITTLSGIFSFRFNGTEAGPAQWQIRYNGQGTRTISSFIVENWSRNGQSAQFGSNTLTSNTWSNIDGGTQVGTVNELNTFRFYDNTDGRIIRFEGILINSNGTKEAMILEEF</sequence>
<dbReference type="OrthoDB" id="1252453at2"/>
<organism evidence="2 3">
    <name type="scientific">Chishuiella changwenlii</name>
    <dbReference type="NCBI Taxonomy" id="1434701"/>
    <lineage>
        <taxon>Bacteria</taxon>
        <taxon>Pseudomonadati</taxon>
        <taxon>Bacteroidota</taxon>
        <taxon>Flavobacteriia</taxon>
        <taxon>Flavobacteriales</taxon>
        <taxon>Weeksellaceae</taxon>
        <taxon>Chishuiella</taxon>
    </lineage>
</organism>
<reference evidence="3" key="3">
    <citation type="submission" date="2016-11" db="EMBL/GenBank/DDBJ databases">
        <authorList>
            <person name="Varghese N."/>
            <person name="Submissions S."/>
        </authorList>
    </citation>
    <scope>NUCLEOTIDE SEQUENCE [LARGE SCALE GENOMIC DNA]</scope>
    <source>
        <strain evidence="3">DSM 27989</strain>
    </source>
</reference>
<dbReference type="AlphaFoldDB" id="A0A1M6XGS0"/>
<reference evidence="2" key="2">
    <citation type="submission" date="2016-11" db="EMBL/GenBank/DDBJ databases">
        <authorList>
            <person name="Jaros S."/>
            <person name="Januszkiewicz K."/>
            <person name="Wedrychowicz H."/>
        </authorList>
    </citation>
    <scope>NUCLEOTIDE SEQUENCE [LARGE SCALE GENOMIC DNA]</scope>
    <source>
        <strain evidence="2">DSM 27989</strain>
    </source>
</reference>
<evidence type="ECO:0000313" key="1">
    <source>
        <dbReference type="EMBL" id="GGF00814.1"/>
    </source>
</evidence>
<reference evidence="1" key="1">
    <citation type="journal article" date="2014" name="Int. J. Syst. Evol. Microbiol.">
        <title>Complete genome of a new Firmicutes species belonging to the dominant human colonic microbiota ('Ruminococcus bicirculans') reveals two chromosomes and a selective capacity to utilize plant glucans.</title>
        <authorList>
            <consortium name="NISC Comparative Sequencing Program"/>
            <person name="Wegmann U."/>
            <person name="Louis P."/>
            <person name="Goesmann A."/>
            <person name="Henrissat B."/>
            <person name="Duncan S.H."/>
            <person name="Flint H.J."/>
        </authorList>
    </citation>
    <scope>NUCLEOTIDE SEQUENCE</scope>
    <source>
        <strain evidence="1">CGMCC 1.12707</strain>
    </source>
</reference>
<keyword evidence="4" id="KW-1185">Reference proteome</keyword>
<reference evidence="4" key="4">
    <citation type="journal article" date="2019" name="Int. J. Syst. Evol. Microbiol.">
        <title>The Global Catalogue of Microorganisms (GCM) 10K type strain sequencing project: providing services to taxonomists for standard genome sequencing and annotation.</title>
        <authorList>
            <consortium name="The Broad Institute Genomics Platform"/>
            <consortium name="The Broad Institute Genome Sequencing Center for Infectious Disease"/>
            <person name="Wu L."/>
            <person name="Ma J."/>
        </authorList>
    </citation>
    <scope>NUCLEOTIDE SEQUENCE [LARGE SCALE GENOMIC DNA]</scope>
    <source>
        <strain evidence="4">CGMCC 1.12707</strain>
    </source>
</reference>
<evidence type="ECO:0000313" key="2">
    <source>
        <dbReference type="EMBL" id="SHL05141.1"/>
    </source>
</evidence>
<dbReference type="Proteomes" id="UP000184120">
    <property type="component" value="Unassembled WGS sequence"/>
</dbReference>
<reference evidence="1" key="5">
    <citation type="submission" date="2024-05" db="EMBL/GenBank/DDBJ databases">
        <authorList>
            <person name="Sun Q."/>
            <person name="Zhou Y."/>
        </authorList>
    </citation>
    <scope>NUCLEOTIDE SEQUENCE</scope>
    <source>
        <strain evidence="1">CGMCC 1.12707</strain>
    </source>
</reference>
<dbReference type="EMBL" id="FRBH01000005">
    <property type="protein sequence ID" value="SHL05141.1"/>
    <property type="molecule type" value="Genomic_DNA"/>
</dbReference>
<evidence type="ECO:0000313" key="4">
    <source>
        <dbReference type="Proteomes" id="UP000650994"/>
    </source>
</evidence>
<gene>
    <name evidence="1" type="ORF">GCM10010984_17950</name>
    <name evidence="2" type="ORF">SAMN05443634_105243</name>
</gene>
<dbReference type="Proteomes" id="UP000650994">
    <property type="component" value="Unassembled WGS sequence"/>
</dbReference>
<name>A0A1M6XGS0_9FLAO</name>
<evidence type="ECO:0000313" key="3">
    <source>
        <dbReference type="Proteomes" id="UP000184120"/>
    </source>
</evidence>
<dbReference type="STRING" id="1434701.SAMN05443634_105243"/>
<dbReference type="RefSeq" id="WP_072931331.1">
    <property type="nucleotide sequence ID" value="NZ_BMFL01000011.1"/>
</dbReference>
<dbReference type="EMBL" id="BMFL01000011">
    <property type="protein sequence ID" value="GGF00814.1"/>
    <property type="molecule type" value="Genomic_DNA"/>
</dbReference>
<proteinExistence type="predicted"/>